<gene>
    <name evidence="1" type="ORF">BSZ19_06135</name>
</gene>
<evidence type="ECO:0000313" key="2">
    <source>
        <dbReference type="Proteomes" id="UP000193335"/>
    </source>
</evidence>
<accession>A0A1Y2JWT8</accession>
<dbReference type="AlphaFoldDB" id="A0A1Y2JWT8"/>
<protein>
    <submittedName>
        <fullName evidence="1">Uncharacterized protein</fullName>
    </submittedName>
</protein>
<dbReference type="Proteomes" id="UP000193335">
    <property type="component" value="Unassembled WGS sequence"/>
</dbReference>
<name>A0A1Y2JWT8_BRAJP</name>
<comment type="caution">
    <text evidence="1">The sequence shown here is derived from an EMBL/GenBank/DDBJ whole genome shotgun (WGS) entry which is preliminary data.</text>
</comment>
<evidence type="ECO:0000313" key="1">
    <source>
        <dbReference type="EMBL" id="OSJ35995.1"/>
    </source>
</evidence>
<organism evidence="1 2">
    <name type="scientific">Bradyrhizobium japonicum</name>
    <dbReference type="NCBI Taxonomy" id="375"/>
    <lineage>
        <taxon>Bacteria</taxon>
        <taxon>Pseudomonadati</taxon>
        <taxon>Pseudomonadota</taxon>
        <taxon>Alphaproteobacteria</taxon>
        <taxon>Hyphomicrobiales</taxon>
        <taxon>Nitrobacteraceae</taxon>
        <taxon>Bradyrhizobium</taxon>
    </lineage>
</organism>
<proteinExistence type="predicted"/>
<sequence length="64" mass="7186">MRKSDVTCSECGAGFRRLELTSERGTEGRYYCPACGNLIEAFGAAHLVVYRLTIQPSIKVLRYQ</sequence>
<dbReference type="EMBL" id="NAFL01000207">
    <property type="protein sequence ID" value="OSJ35995.1"/>
    <property type="molecule type" value="Genomic_DNA"/>
</dbReference>
<reference evidence="1 2" key="1">
    <citation type="submission" date="2017-03" db="EMBL/GenBank/DDBJ databases">
        <title>Whole genome sequences of fourteen strains of Bradyrhizobium canariense and one strain of Bradyrhizobium japonicum isolated from Lupinus (Papilionoideae: Genisteae) species in Algeria.</title>
        <authorList>
            <person name="Crovadore J."/>
            <person name="Chekireb D."/>
            <person name="Brachmann A."/>
            <person name="Chablais R."/>
            <person name="Cochard B."/>
            <person name="Lefort F."/>
        </authorList>
    </citation>
    <scope>NUCLEOTIDE SEQUENCE [LARGE SCALE GENOMIC DNA]</scope>
    <source>
        <strain evidence="1 2">UBMA197</strain>
    </source>
</reference>